<evidence type="ECO:0000313" key="1">
    <source>
        <dbReference type="EMBL" id="MDZ5459733.1"/>
    </source>
</evidence>
<accession>A0ABU5ILF0</accession>
<dbReference type="RefSeq" id="WP_157118741.1">
    <property type="nucleotide sequence ID" value="NZ_JAXOJX010000049.1"/>
</dbReference>
<name>A0ABU5ILF0_9BURK</name>
<keyword evidence="2" id="KW-1185">Reference proteome</keyword>
<gene>
    <name evidence="1" type="ORF">SM757_24440</name>
</gene>
<dbReference type="EMBL" id="JAXOJX010000049">
    <property type="protein sequence ID" value="MDZ5459733.1"/>
    <property type="molecule type" value="Genomic_DNA"/>
</dbReference>
<sequence>MDQLPPAAGPLDSGHPEYESAFAELERRAARGEFTLAQWRHEVHALRQRCTAGRPVPLWRRHGNLPA</sequence>
<evidence type="ECO:0000313" key="2">
    <source>
        <dbReference type="Proteomes" id="UP001293718"/>
    </source>
</evidence>
<proteinExistence type="predicted"/>
<organism evidence="1 2">
    <name type="scientific">Azohydromonas lata</name>
    <dbReference type="NCBI Taxonomy" id="45677"/>
    <lineage>
        <taxon>Bacteria</taxon>
        <taxon>Pseudomonadati</taxon>
        <taxon>Pseudomonadota</taxon>
        <taxon>Betaproteobacteria</taxon>
        <taxon>Burkholderiales</taxon>
        <taxon>Sphaerotilaceae</taxon>
        <taxon>Azohydromonas</taxon>
    </lineage>
</organism>
<reference evidence="1 2" key="1">
    <citation type="submission" date="2023-11" db="EMBL/GenBank/DDBJ databases">
        <title>Draft genome of Azohydromonas lata strain H1 (DSM1123), a polyhydroxyalkanoate producer.</title>
        <authorList>
            <person name="Traversa D."/>
            <person name="D'Addabbo P."/>
            <person name="Pazzani C."/>
            <person name="Manzari C."/>
            <person name="Chiara M."/>
            <person name="Scrascia M."/>
        </authorList>
    </citation>
    <scope>NUCLEOTIDE SEQUENCE [LARGE SCALE GENOMIC DNA]</scope>
    <source>
        <strain evidence="1 2">H1</strain>
    </source>
</reference>
<dbReference type="Proteomes" id="UP001293718">
    <property type="component" value="Unassembled WGS sequence"/>
</dbReference>
<protein>
    <submittedName>
        <fullName evidence="1">Uncharacterized protein</fullName>
    </submittedName>
</protein>
<comment type="caution">
    <text evidence="1">The sequence shown here is derived from an EMBL/GenBank/DDBJ whole genome shotgun (WGS) entry which is preliminary data.</text>
</comment>